<keyword evidence="10" id="KW-0813">Transport</keyword>
<keyword evidence="10" id="KW-0915">Sodium</keyword>
<keyword evidence="2 10" id="KW-1003">Cell membrane</keyword>
<dbReference type="NCBIfam" id="TIGR00494">
    <property type="entry name" value="crcB"/>
    <property type="match status" value="1"/>
</dbReference>
<dbReference type="GO" id="GO:0046872">
    <property type="term" value="F:metal ion binding"/>
    <property type="evidence" value="ECO:0007669"/>
    <property type="project" value="UniProtKB-KW"/>
</dbReference>
<comment type="function">
    <text evidence="9 10">Fluoride-specific ion channel. Important for reducing fluoride concentration in the cell, thus reducing its toxicity.</text>
</comment>
<evidence type="ECO:0000256" key="1">
    <source>
        <dbReference type="ARBA" id="ARBA00004651"/>
    </source>
</evidence>
<dbReference type="GO" id="GO:0005886">
    <property type="term" value="C:plasma membrane"/>
    <property type="evidence" value="ECO:0007669"/>
    <property type="project" value="UniProtKB-SubCell"/>
</dbReference>
<dbReference type="AlphaFoldDB" id="A0A511YUT6"/>
<keyword evidence="3 10" id="KW-0812">Transmembrane</keyword>
<comment type="activity regulation">
    <text evidence="10">Na(+) is not transported, but it plays an essential structural role and its presence is essential for fluoride channel function.</text>
</comment>
<dbReference type="RefSeq" id="WP_052113340.1">
    <property type="nucleotide sequence ID" value="NZ_BJYK01000001.1"/>
</dbReference>
<feature type="binding site" evidence="10">
    <location>
        <position position="79"/>
    </location>
    <ligand>
        <name>Na(+)</name>
        <dbReference type="ChEBI" id="CHEBI:29101"/>
        <note>structural</note>
    </ligand>
</feature>
<evidence type="ECO:0000313" key="12">
    <source>
        <dbReference type="Proteomes" id="UP000321484"/>
    </source>
</evidence>
<gene>
    <name evidence="10" type="primary">fluC</name>
    <name evidence="10" type="synonym">crcB</name>
    <name evidence="11" type="ORF">AFE02nite_06920</name>
</gene>
<evidence type="ECO:0000256" key="7">
    <source>
        <dbReference type="ARBA" id="ARBA00035120"/>
    </source>
</evidence>
<evidence type="ECO:0000256" key="6">
    <source>
        <dbReference type="ARBA" id="ARBA00023303"/>
    </source>
</evidence>
<keyword evidence="5 10" id="KW-0472">Membrane</keyword>
<dbReference type="GO" id="GO:0140114">
    <property type="term" value="P:cellular detoxification of fluoride"/>
    <property type="evidence" value="ECO:0007669"/>
    <property type="project" value="UniProtKB-UniRule"/>
</dbReference>
<evidence type="ECO:0000256" key="3">
    <source>
        <dbReference type="ARBA" id="ARBA00022692"/>
    </source>
</evidence>
<name>A0A511YUT6_9CELL</name>
<evidence type="ECO:0000256" key="10">
    <source>
        <dbReference type="HAMAP-Rule" id="MF_00454"/>
    </source>
</evidence>
<dbReference type="PANTHER" id="PTHR28259">
    <property type="entry name" value="FLUORIDE EXPORT PROTEIN 1-RELATED"/>
    <property type="match status" value="1"/>
</dbReference>
<protein>
    <recommendedName>
        <fullName evidence="10">Fluoride-specific ion channel FluC</fullName>
    </recommendedName>
</protein>
<reference evidence="11 12" key="1">
    <citation type="submission" date="2019-07" db="EMBL/GenBank/DDBJ databases">
        <title>Whole genome shotgun sequence of Actinotalea fermentans NBRC 105374.</title>
        <authorList>
            <person name="Hosoyama A."/>
            <person name="Uohara A."/>
            <person name="Ohji S."/>
            <person name="Ichikawa N."/>
        </authorList>
    </citation>
    <scope>NUCLEOTIDE SEQUENCE [LARGE SCALE GENOMIC DNA]</scope>
    <source>
        <strain evidence="11 12">NBRC 105374</strain>
    </source>
</reference>
<dbReference type="PANTHER" id="PTHR28259:SF1">
    <property type="entry name" value="FLUORIDE EXPORT PROTEIN 1-RELATED"/>
    <property type="match status" value="1"/>
</dbReference>
<dbReference type="EMBL" id="BJYK01000001">
    <property type="protein sequence ID" value="GEN78958.1"/>
    <property type="molecule type" value="Genomic_DNA"/>
</dbReference>
<dbReference type="GO" id="GO:0062054">
    <property type="term" value="F:fluoride channel activity"/>
    <property type="evidence" value="ECO:0007669"/>
    <property type="project" value="UniProtKB-UniRule"/>
</dbReference>
<evidence type="ECO:0000256" key="9">
    <source>
        <dbReference type="ARBA" id="ARBA00049940"/>
    </source>
</evidence>
<organism evidence="11 12">
    <name type="scientific">Actinotalea fermentans</name>
    <dbReference type="NCBI Taxonomy" id="43671"/>
    <lineage>
        <taxon>Bacteria</taxon>
        <taxon>Bacillati</taxon>
        <taxon>Actinomycetota</taxon>
        <taxon>Actinomycetes</taxon>
        <taxon>Micrococcales</taxon>
        <taxon>Cellulomonadaceae</taxon>
        <taxon>Actinotalea</taxon>
    </lineage>
</organism>
<comment type="caution">
    <text evidence="11">The sequence shown here is derived from an EMBL/GenBank/DDBJ whole genome shotgun (WGS) entry which is preliminary data.</text>
</comment>
<feature type="transmembrane region" description="Helical" evidence="10">
    <location>
        <begin position="68"/>
        <end position="89"/>
    </location>
</feature>
<keyword evidence="6 10" id="KW-0407">Ion channel</keyword>
<dbReference type="OrthoDB" id="5148600at2"/>
<feature type="binding site" evidence="10">
    <location>
        <position position="82"/>
    </location>
    <ligand>
        <name>Na(+)</name>
        <dbReference type="ChEBI" id="CHEBI:29101"/>
        <note>structural</note>
    </ligand>
</feature>
<feature type="transmembrane region" description="Helical" evidence="10">
    <location>
        <begin position="37"/>
        <end position="56"/>
    </location>
</feature>
<comment type="subcellular location">
    <subcellularLocation>
        <location evidence="1 10">Cell membrane</location>
        <topology evidence="1 10">Multi-pass membrane protein</topology>
    </subcellularLocation>
</comment>
<keyword evidence="4 10" id="KW-1133">Transmembrane helix</keyword>
<dbReference type="Pfam" id="PF02537">
    <property type="entry name" value="CRCB"/>
    <property type="match status" value="1"/>
</dbReference>
<evidence type="ECO:0000256" key="2">
    <source>
        <dbReference type="ARBA" id="ARBA00022475"/>
    </source>
</evidence>
<evidence type="ECO:0000256" key="8">
    <source>
        <dbReference type="ARBA" id="ARBA00035585"/>
    </source>
</evidence>
<sequence>MSGVTVPLVLAVALAGGLGAAARFVVDGAVRARTAQALPVATMLVNVTGSLVIGLLNGAAQWHGLGPTWLVVAATGFCGGYTTFSTAMIETVRLAQSDEWRWAVANALGTLALCVAAAAAGVGMMWAVR</sequence>
<dbReference type="Proteomes" id="UP000321484">
    <property type="component" value="Unassembled WGS sequence"/>
</dbReference>
<dbReference type="InterPro" id="IPR003691">
    <property type="entry name" value="FluC"/>
</dbReference>
<proteinExistence type="inferred from homology"/>
<evidence type="ECO:0000313" key="11">
    <source>
        <dbReference type="EMBL" id="GEN78958.1"/>
    </source>
</evidence>
<keyword evidence="10" id="KW-0479">Metal-binding</keyword>
<comment type="similarity">
    <text evidence="7 10">Belongs to the fluoride channel Fluc/FEX (TC 1.A.43) family.</text>
</comment>
<accession>A0A511YUT6</accession>
<evidence type="ECO:0000256" key="4">
    <source>
        <dbReference type="ARBA" id="ARBA00022989"/>
    </source>
</evidence>
<evidence type="ECO:0000256" key="5">
    <source>
        <dbReference type="ARBA" id="ARBA00023136"/>
    </source>
</evidence>
<feature type="transmembrane region" description="Helical" evidence="10">
    <location>
        <begin position="109"/>
        <end position="128"/>
    </location>
</feature>
<keyword evidence="12" id="KW-1185">Reference proteome</keyword>
<keyword evidence="10" id="KW-0406">Ion transport</keyword>
<dbReference type="HAMAP" id="MF_00454">
    <property type="entry name" value="FluC"/>
    <property type="match status" value="1"/>
</dbReference>
<comment type="catalytic activity">
    <reaction evidence="8">
        <text>fluoride(in) = fluoride(out)</text>
        <dbReference type="Rhea" id="RHEA:76159"/>
        <dbReference type="ChEBI" id="CHEBI:17051"/>
    </reaction>
    <physiologicalReaction direction="left-to-right" evidence="8">
        <dbReference type="Rhea" id="RHEA:76160"/>
    </physiologicalReaction>
</comment>